<keyword evidence="2" id="KW-0695">RNA-directed DNA polymerase</keyword>
<name>A0A1Q3E1U5_LENED</name>
<dbReference type="EMBL" id="BDGU01000052">
    <property type="protein sequence ID" value="GAW01136.1"/>
    <property type="molecule type" value="Genomic_DNA"/>
</dbReference>
<evidence type="ECO:0000313" key="3">
    <source>
        <dbReference type="Proteomes" id="UP000188533"/>
    </source>
</evidence>
<feature type="domain" description="Reverse transcriptase" evidence="1">
    <location>
        <begin position="1"/>
        <end position="240"/>
    </location>
</feature>
<proteinExistence type="predicted"/>
<sequence>MLAKGYTSIIAEDITFLATQHNLLPDTQFGGRPCRMTTDGIHMVIDKIKNAWRNKREASMLSLDIEGAFPNMVTQRLLYNLRKQRIPERLVQAVSLSLKGRVTRLKFGDFTSAPISLTNGIGQGDPLSMIAYLFYNADFFDIAFKSRRQGLSVGFVDDKNILVEGTSLMGNVEMLESFMNKPRGGFSWATKHNSSFELSKLVLTHFPRPKTKQEAPPPALVLQGTAVTEKTEVRMLGITLDSKLKWNEQAAQAAAKASSIASAFWKLSRPSAGVSLKMMRKLYLTVVIPKMTYGLDVWYTPPHRPEGAKNRRGSLKALRNFTRIQRMVTITTVGAMRSSPTDLLDIHTNLLPMDLMLEKICHRAILRIYTLPDENPVFKIAQAAFRQRRVEKMAPPLRLLPRIFGLPSPTTVETITPPQRTAQWTSPIKTRILKKDDASRSLEEAAKCKIL</sequence>
<reference evidence="2 3" key="1">
    <citation type="submission" date="2016-08" db="EMBL/GenBank/DDBJ databases">
        <authorList>
            <consortium name="Lentinula edodes genome sequencing consortium"/>
            <person name="Sakamoto Y."/>
            <person name="Nakade K."/>
            <person name="Sato S."/>
            <person name="Yoshida Y."/>
            <person name="Miyazaki K."/>
            <person name="Natsume S."/>
            <person name="Konno N."/>
        </authorList>
    </citation>
    <scope>NUCLEOTIDE SEQUENCE [LARGE SCALE GENOMIC DNA]</scope>
    <source>
        <strain evidence="2 3">NBRC 111202</strain>
    </source>
</reference>
<reference evidence="2 3" key="2">
    <citation type="submission" date="2017-02" db="EMBL/GenBank/DDBJ databases">
        <title>A genome survey and senescence transcriptome analysis in Lentinula edodes.</title>
        <authorList>
            <person name="Sakamoto Y."/>
            <person name="Nakade K."/>
            <person name="Sato S."/>
            <person name="Yoshida Y."/>
            <person name="Miyazaki K."/>
            <person name="Natsume S."/>
            <person name="Konno N."/>
        </authorList>
    </citation>
    <scope>NUCLEOTIDE SEQUENCE [LARGE SCALE GENOMIC DNA]</scope>
    <source>
        <strain evidence="2 3">NBRC 111202</strain>
    </source>
</reference>
<keyword evidence="2" id="KW-0808">Transferase</keyword>
<protein>
    <submittedName>
        <fullName evidence="2">RNA-directed DNA polymerase from transposon X-element</fullName>
    </submittedName>
</protein>
<keyword evidence="2" id="KW-0548">Nucleotidyltransferase</keyword>
<accession>A0A1Q3E1U5</accession>
<dbReference type="PROSITE" id="PS50878">
    <property type="entry name" value="RT_POL"/>
    <property type="match status" value="1"/>
</dbReference>
<dbReference type="InterPro" id="IPR000477">
    <property type="entry name" value="RT_dom"/>
</dbReference>
<dbReference type="Pfam" id="PF00078">
    <property type="entry name" value="RVT_1"/>
    <property type="match status" value="1"/>
</dbReference>
<evidence type="ECO:0000313" key="2">
    <source>
        <dbReference type="EMBL" id="GAW01136.1"/>
    </source>
</evidence>
<dbReference type="Proteomes" id="UP000188533">
    <property type="component" value="Unassembled WGS sequence"/>
</dbReference>
<comment type="caution">
    <text evidence="2">The sequence shown here is derived from an EMBL/GenBank/DDBJ whole genome shotgun (WGS) entry which is preliminary data.</text>
</comment>
<dbReference type="PANTHER" id="PTHR33481:SF1">
    <property type="entry name" value="ENDONUCLEASE_EXONUCLEASE_PHOSPHATASE DOMAIN-CONTAINING PROTEIN-RELATED"/>
    <property type="match status" value="1"/>
</dbReference>
<gene>
    <name evidence="2" type="ORF">LENED_002715</name>
</gene>
<dbReference type="GO" id="GO:0003964">
    <property type="term" value="F:RNA-directed DNA polymerase activity"/>
    <property type="evidence" value="ECO:0007669"/>
    <property type="project" value="UniProtKB-KW"/>
</dbReference>
<dbReference type="STRING" id="5353.A0A1Q3E1U5"/>
<organism evidence="2 3">
    <name type="scientific">Lentinula edodes</name>
    <name type="common">Shiitake mushroom</name>
    <name type="synonym">Lentinus edodes</name>
    <dbReference type="NCBI Taxonomy" id="5353"/>
    <lineage>
        <taxon>Eukaryota</taxon>
        <taxon>Fungi</taxon>
        <taxon>Dikarya</taxon>
        <taxon>Basidiomycota</taxon>
        <taxon>Agaricomycotina</taxon>
        <taxon>Agaricomycetes</taxon>
        <taxon>Agaricomycetidae</taxon>
        <taxon>Agaricales</taxon>
        <taxon>Marasmiineae</taxon>
        <taxon>Omphalotaceae</taxon>
        <taxon>Lentinula</taxon>
    </lineage>
</organism>
<dbReference type="AlphaFoldDB" id="A0A1Q3E1U5"/>
<keyword evidence="3" id="KW-1185">Reference proteome</keyword>
<dbReference type="PANTHER" id="PTHR33481">
    <property type="entry name" value="REVERSE TRANSCRIPTASE"/>
    <property type="match status" value="1"/>
</dbReference>
<evidence type="ECO:0000259" key="1">
    <source>
        <dbReference type="PROSITE" id="PS50878"/>
    </source>
</evidence>